<dbReference type="Gene3D" id="3.80.10.10">
    <property type="entry name" value="Ribonuclease Inhibitor"/>
    <property type="match status" value="5"/>
</dbReference>
<dbReference type="Pfam" id="PF13306">
    <property type="entry name" value="LRR_5"/>
    <property type="match status" value="5"/>
</dbReference>
<dbReference type="EMBL" id="JAPFFF010000004">
    <property type="protein sequence ID" value="KAK8891616.1"/>
    <property type="molecule type" value="Genomic_DNA"/>
</dbReference>
<dbReference type="PANTHER" id="PTHR45661:SF3">
    <property type="entry name" value="IG-LIKE DOMAIN-CONTAINING PROTEIN"/>
    <property type="match status" value="1"/>
</dbReference>
<name>A0ABR2KLA6_9EUKA</name>
<evidence type="ECO:0000313" key="1">
    <source>
        <dbReference type="EMBL" id="KAK8891616.1"/>
    </source>
</evidence>
<protein>
    <recommendedName>
        <fullName evidence="3">Surface antigen BspA-like</fullName>
    </recommendedName>
</protein>
<sequence>MFRSYNLPEGNYTLYKLNNIAYGLNKEERIAKVVGEESADGKIIIPRSITYQDVEHNVISIEKNAFRGDEDLQSIQFAPDSLVATIGKNAFDQTSIESINFPSSIIELESGWGKGLHQLREITIDPNNRKYKMYADKFIIGKTSIDQDDYDTLVYCVKCKNAVIPDFIETIGSYCFSNCYKIKIEFTENSKLRKIERGAFSTCALESIKIPSSCTIICEESFRYCEDLREIEIPENSELHTIEKNAFLFCNIESLSIPEKLVNLNDGWSSWALKLNSINVSPKNPRYKTDNEKKFIFGKSSIEQENFDVLVFCVRDAEKVTIPDFVEIIGPNCFSECKMLSTVETSDNSKLRIIEYSAFSGSNIESISIPPHLTKIGDVAFSSCSSLLRVEIPADSDLQIIGKRAFARTNIQKFTFPRHITEINEGTFTSCNSLQKVEFPDDSKIERIDEWAFNDSGIQTIKIPSNVTVICKMAFGNCKQLRTIEIDEDSKLQTIEKNAFYSSALENFTFPANLTNLKDEWLCGELKLKEIKISPKNPRYKTDDEKKFIFGKSSMEQEKFDVLVFCVRNVEKVTIPDFVEIIGSLSFSDCKQLRSVEFSNNSNLRIIEKSAFSDLLFDSIYLPPHLTKICKEAFKFCRNLKRVEIPSNSELQIIENDSFSYTEIESISIPSSVVQICKHSFCGCRNLKRIEIAPNSQLRVIENLDFDSTKISSFIVPPHVEDLNMSIFYKCRYFKIIEVEENSQLKKIIDKPLFQYYESELLIMIPPELRNNFTYIR</sequence>
<comment type="caution">
    <text evidence="1">The sequence shown here is derived from an EMBL/GenBank/DDBJ whole genome shotgun (WGS) entry which is preliminary data.</text>
</comment>
<proteinExistence type="predicted"/>
<dbReference type="InterPro" id="IPR032675">
    <property type="entry name" value="LRR_dom_sf"/>
</dbReference>
<dbReference type="PANTHER" id="PTHR45661">
    <property type="entry name" value="SURFACE ANTIGEN"/>
    <property type="match status" value="1"/>
</dbReference>
<keyword evidence="2" id="KW-1185">Reference proteome</keyword>
<dbReference type="InterPro" id="IPR026906">
    <property type="entry name" value="LRR_5"/>
</dbReference>
<evidence type="ECO:0008006" key="3">
    <source>
        <dbReference type="Google" id="ProtNLM"/>
    </source>
</evidence>
<accession>A0ABR2KLA6</accession>
<dbReference type="SUPFAM" id="SSF52058">
    <property type="entry name" value="L domain-like"/>
    <property type="match status" value="2"/>
</dbReference>
<dbReference type="Proteomes" id="UP001470230">
    <property type="component" value="Unassembled WGS sequence"/>
</dbReference>
<dbReference type="InterPro" id="IPR053139">
    <property type="entry name" value="Surface_bspA-like"/>
</dbReference>
<organism evidence="1 2">
    <name type="scientific">Tritrichomonas musculus</name>
    <dbReference type="NCBI Taxonomy" id="1915356"/>
    <lineage>
        <taxon>Eukaryota</taxon>
        <taxon>Metamonada</taxon>
        <taxon>Parabasalia</taxon>
        <taxon>Tritrichomonadida</taxon>
        <taxon>Tritrichomonadidae</taxon>
        <taxon>Tritrichomonas</taxon>
    </lineage>
</organism>
<reference evidence="1 2" key="1">
    <citation type="submission" date="2024-04" db="EMBL/GenBank/DDBJ databases">
        <title>Tritrichomonas musculus Genome.</title>
        <authorList>
            <person name="Alves-Ferreira E."/>
            <person name="Grigg M."/>
            <person name="Lorenzi H."/>
            <person name="Galac M."/>
        </authorList>
    </citation>
    <scope>NUCLEOTIDE SEQUENCE [LARGE SCALE GENOMIC DNA]</scope>
    <source>
        <strain evidence="1 2">EAF2021</strain>
    </source>
</reference>
<gene>
    <name evidence="1" type="ORF">M9Y10_028831</name>
</gene>
<evidence type="ECO:0000313" key="2">
    <source>
        <dbReference type="Proteomes" id="UP001470230"/>
    </source>
</evidence>